<dbReference type="PANTHER" id="PTHR21666:SF270">
    <property type="entry name" value="MUREIN HYDROLASE ACTIVATOR ENVC"/>
    <property type="match status" value="1"/>
</dbReference>
<dbReference type="Gene3D" id="2.70.70.10">
    <property type="entry name" value="Glucose Permease (Domain IIA)"/>
    <property type="match status" value="1"/>
</dbReference>
<dbReference type="InterPro" id="IPR016047">
    <property type="entry name" value="M23ase_b-sheet_dom"/>
</dbReference>
<proteinExistence type="predicted"/>
<dbReference type="PANTHER" id="PTHR21666">
    <property type="entry name" value="PEPTIDASE-RELATED"/>
    <property type="match status" value="1"/>
</dbReference>
<dbReference type="InterPro" id="IPR050570">
    <property type="entry name" value="Cell_wall_metabolism_enzyme"/>
</dbReference>
<organism evidence="4 5">
    <name type="scientific">Thermoanaerobacter pentosaceus</name>
    <dbReference type="NCBI Taxonomy" id="694059"/>
    <lineage>
        <taxon>Bacteria</taxon>
        <taxon>Bacillati</taxon>
        <taxon>Bacillota</taxon>
        <taxon>Clostridia</taxon>
        <taxon>Thermoanaerobacterales</taxon>
        <taxon>Thermoanaerobacteraceae</taxon>
        <taxon>Thermoanaerobacter</taxon>
    </lineage>
</organism>
<evidence type="ECO:0000313" key="4">
    <source>
        <dbReference type="EMBL" id="MDP9750355.1"/>
    </source>
</evidence>
<dbReference type="EMBL" id="JAURUP010000006">
    <property type="protein sequence ID" value="MDP9750355.1"/>
    <property type="molecule type" value="Genomic_DNA"/>
</dbReference>
<reference evidence="4 5" key="1">
    <citation type="submission" date="2023-07" db="EMBL/GenBank/DDBJ databases">
        <title>Genomic Encyclopedia of Type Strains, Phase IV (KMG-IV): sequencing the most valuable type-strain genomes for metagenomic binning, comparative biology and taxonomic classification.</title>
        <authorList>
            <person name="Goeker M."/>
        </authorList>
    </citation>
    <scope>NUCLEOTIDE SEQUENCE [LARGE SCALE GENOMIC DNA]</scope>
    <source>
        <strain evidence="4 5">DSM 25963</strain>
    </source>
</reference>
<gene>
    <name evidence="4" type="ORF">J2S24_000823</name>
</gene>
<evidence type="ECO:0008006" key="6">
    <source>
        <dbReference type="Google" id="ProtNLM"/>
    </source>
</evidence>
<evidence type="ECO:0000259" key="2">
    <source>
        <dbReference type="Pfam" id="PF01464"/>
    </source>
</evidence>
<comment type="caution">
    <text evidence="4">The sequence shown here is derived from an EMBL/GenBank/DDBJ whole genome shotgun (WGS) entry which is preliminary data.</text>
</comment>
<dbReference type="InterPro" id="IPR008258">
    <property type="entry name" value="Transglycosylase_SLT_dom_1"/>
</dbReference>
<dbReference type="CDD" id="cd12797">
    <property type="entry name" value="M23_peptidase"/>
    <property type="match status" value="1"/>
</dbReference>
<dbReference type="InterPro" id="IPR011055">
    <property type="entry name" value="Dup_hybrid_motif"/>
</dbReference>
<dbReference type="SUPFAM" id="SSF53955">
    <property type="entry name" value="Lysozyme-like"/>
    <property type="match status" value="1"/>
</dbReference>
<keyword evidence="1" id="KW-0472">Membrane</keyword>
<sequence>MGLFNSFKEGAKNELKRRAVRAALSGTKIFLRTLIAIIGPISVLIAVVLLIFMTIYIQFAGGRAATGMESIDKQYKDLTEKYTVYANTMHVYLDETHLLSSEAYDLVYNTGDIYKFTKDEILTEGDLATGVLFLSYSTGTAVDDPETKKIKEEYFESTAKDLSPTLWYKRQLLKTYYDTIERDEEGKPYIVTKEVDSYVYLLVRSNNLTGDKVFNYEIVWKEYTTVDEETGLTLKTKYQVAEFKGSTLLSPLYKRLDDFIATRLQVKSDDVPFTRRMFLEASRGYNMTEERLAWLTEDSAYGSGFFISTADIPPYLWDMIHELSEKYGIPWWFTAAVIMEESSFRIDAENPKTGAWGLMQVMPENWEAYTKLLGYNPEKDRLNPRAQIEVGLYILREYLGSINWDSPDWKEQTLKGLARYGGYAGSDALERCRREYASVIWEYADSFRDNTPVWPAPGNYTITSKFGLRIHPILGVEKFHEGIDIAGNTGDPVVAAVNGKIAYAGWISGYGNTIVLRTPTHDFLYGHLSQIYVSAGQIVTKGQKIGAIGSTGLSEGPHLHFGVSIGDWINKNWIDPLTVIQKP</sequence>
<protein>
    <recommendedName>
        <fullName evidence="6">Peptidase M23</fullName>
    </recommendedName>
</protein>
<dbReference type="Proteomes" id="UP001223886">
    <property type="component" value="Unassembled WGS sequence"/>
</dbReference>
<evidence type="ECO:0000259" key="3">
    <source>
        <dbReference type="Pfam" id="PF01551"/>
    </source>
</evidence>
<evidence type="ECO:0000313" key="5">
    <source>
        <dbReference type="Proteomes" id="UP001223886"/>
    </source>
</evidence>
<dbReference type="InterPro" id="IPR023346">
    <property type="entry name" value="Lysozyme-like_dom_sf"/>
</dbReference>
<keyword evidence="5" id="KW-1185">Reference proteome</keyword>
<feature type="domain" description="M23ase beta-sheet core" evidence="3">
    <location>
        <begin position="478"/>
        <end position="570"/>
    </location>
</feature>
<dbReference type="RefSeq" id="WP_307680968.1">
    <property type="nucleotide sequence ID" value="NZ_JAURUP010000006.1"/>
</dbReference>
<evidence type="ECO:0000256" key="1">
    <source>
        <dbReference type="SAM" id="Phobius"/>
    </source>
</evidence>
<feature type="domain" description="Transglycosylase SLT" evidence="2">
    <location>
        <begin position="319"/>
        <end position="403"/>
    </location>
</feature>
<dbReference type="CDD" id="cd00254">
    <property type="entry name" value="LT-like"/>
    <property type="match status" value="1"/>
</dbReference>
<name>A0ABT9M350_9THEO</name>
<feature type="transmembrane region" description="Helical" evidence="1">
    <location>
        <begin position="34"/>
        <end position="57"/>
    </location>
</feature>
<keyword evidence="1" id="KW-0812">Transmembrane</keyword>
<dbReference type="SUPFAM" id="SSF51261">
    <property type="entry name" value="Duplicated hybrid motif"/>
    <property type="match status" value="1"/>
</dbReference>
<dbReference type="Pfam" id="PF01551">
    <property type="entry name" value="Peptidase_M23"/>
    <property type="match status" value="1"/>
</dbReference>
<accession>A0ABT9M350</accession>
<dbReference type="Pfam" id="PF01464">
    <property type="entry name" value="SLT"/>
    <property type="match status" value="1"/>
</dbReference>
<dbReference type="Gene3D" id="1.10.530.10">
    <property type="match status" value="1"/>
</dbReference>
<keyword evidence="1" id="KW-1133">Transmembrane helix</keyword>